<dbReference type="InParanoid" id="G1XHX2"/>
<dbReference type="RefSeq" id="XP_011124084.1">
    <property type="nucleotide sequence ID" value="XM_011125782.1"/>
</dbReference>
<evidence type="ECO:0000313" key="2">
    <source>
        <dbReference type="EMBL" id="EGX47203.1"/>
    </source>
</evidence>
<name>G1XHX2_ARTOA</name>
<keyword evidence="3" id="KW-1185">Reference proteome</keyword>
<evidence type="ECO:0000313" key="3">
    <source>
        <dbReference type="Proteomes" id="UP000008784"/>
    </source>
</evidence>
<gene>
    <name evidence="2" type="ORF">AOL_s00091g24</name>
</gene>
<proteinExistence type="predicted"/>
<evidence type="ECO:0008006" key="4">
    <source>
        <dbReference type="Google" id="ProtNLM"/>
    </source>
</evidence>
<evidence type="ECO:0000256" key="1">
    <source>
        <dbReference type="SAM" id="Coils"/>
    </source>
</evidence>
<dbReference type="GeneID" id="22895062"/>
<comment type="caution">
    <text evidence="2">The sequence shown here is derived from an EMBL/GenBank/DDBJ whole genome shotgun (WGS) entry which is preliminary data.</text>
</comment>
<sequence length="265" mass="29934">MIPGLGTPKREYDTCKTVEEYQQFLKSNRGQKLERKERRTIQARISRMRRTARFEEFRVEKERLKQEIELAKAENKSLRDLIRGGTQTATLVAGSPGHSCTSCIDTLLTNSEATMKAFLQKAGVFRFSHLRMVSDCATTIRRPARKKFCQYLTVHQGDWETIQLNLALGFVDILSQVSVGMTDRAFTAFEDEIEKFGLKESDQNTVLKLCSTGKCVYEKLTDGGDPNLAIGYLKSCGSFPVECLSNIGRIFAISFVQSYGLRSKV</sequence>
<keyword evidence="1" id="KW-0175">Coiled coil</keyword>
<dbReference type="EMBL" id="ADOT01000165">
    <property type="protein sequence ID" value="EGX47203.1"/>
    <property type="molecule type" value="Genomic_DNA"/>
</dbReference>
<dbReference type="CDD" id="cd14686">
    <property type="entry name" value="bZIP"/>
    <property type="match status" value="1"/>
</dbReference>
<dbReference type="AlphaFoldDB" id="G1XHX2"/>
<protein>
    <recommendedName>
        <fullName evidence="4">BZIP domain-containing protein</fullName>
    </recommendedName>
</protein>
<reference evidence="2 3" key="1">
    <citation type="journal article" date="2011" name="PLoS Pathog.">
        <title>Genomic and proteomic analyses of the fungus Arthrobotrys oligospora provide insights into nematode-trap formation.</title>
        <authorList>
            <person name="Yang J."/>
            <person name="Wang L."/>
            <person name="Ji X."/>
            <person name="Feng Y."/>
            <person name="Li X."/>
            <person name="Zou C."/>
            <person name="Xu J."/>
            <person name="Ren Y."/>
            <person name="Mi Q."/>
            <person name="Wu J."/>
            <person name="Liu S."/>
            <person name="Liu Y."/>
            <person name="Huang X."/>
            <person name="Wang H."/>
            <person name="Niu X."/>
            <person name="Li J."/>
            <person name="Liang L."/>
            <person name="Luo Y."/>
            <person name="Ji K."/>
            <person name="Zhou W."/>
            <person name="Yu Z."/>
            <person name="Li G."/>
            <person name="Liu Y."/>
            <person name="Li L."/>
            <person name="Qiao M."/>
            <person name="Feng L."/>
            <person name="Zhang K.-Q."/>
        </authorList>
    </citation>
    <scope>NUCLEOTIDE SEQUENCE [LARGE SCALE GENOMIC DNA]</scope>
    <source>
        <strain evidence="3">ATCC 24927 / CBS 115.81 / DSM 1491</strain>
    </source>
</reference>
<organism evidence="2 3">
    <name type="scientific">Arthrobotrys oligospora (strain ATCC 24927 / CBS 115.81 / DSM 1491)</name>
    <name type="common">Nematode-trapping fungus</name>
    <name type="synonym">Didymozoophaga oligospora</name>
    <dbReference type="NCBI Taxonomy" id="756982"/>
    <lineage>
        <taxon>Eukaryota</taxon>
        <taxon>Fungi</taxon>
        <taxon>Dikarya</taxon>
        <taxon>Ascomycota</taxon>
        <taxon>Pezizomycotina</taxon>
        <taxon>Orbiliomycetes</taxon>
        <taxon>Orbiliales</taxon>
        <taxon>Orbiliaceae</taxon>
        <taxon>Orbilia</taxon>
        <taxon>Orbilia oligospora</taxon>
    </lineage>
</organism>
<feature type="coiled-coil region" evidence="1">
    <location>
        <begin position="54"/>
        <end position="81"/>
    </location>
</feature>
<accession>G1XHX2</accession>
<dbReference type="Proteomes" id="UP000008784">
    <property type="component" value="Unassembled WGS sequence"/>
</dbReference>
<dbReference type="HOGENOM" id="CLU_1049617_0_0_1"/>